<sequence length="109" mass="13549">MSSTSDPQMFEEMFSHRFTADDIEYQEYVKRPQEIPPIVENWKMGNQRHQDRYRDNRPRREWEGRRDWSHNYNQPRGGRGWGNHYNEYRQEGRYGYNNPDSQRFHSGRY</sequence>
<evidence type="ECO:0000313" key="6">
    <source>
        <dbReference type="Proteomes" id="UP001295444"/>
    </source>
</evidence>
<protein>
    <submittedName>
        <fullName evidence="5">RNMT-activating mini</fullName>
    </submittedName>
</protein>
<dbReference type="EMBL" id="OW240914">
    <property type="protein sequence ID" value="CAH2274089.1"/>
    <property type="molecule type" value="Genomic_DNA"/>
</dbReference>
<dbReference type="AlphaFoldDB" id="A0AAD1RLM5"/>
<feature type="region of interest" description="Disordered" evidence="4">
    <location>
        <begin position="40"/>
        <end position="84"/>
    </location>
</feature>
<keyword evidence="2" id="KW-0539">Nucleus</keyword>
<dbReference type="GO" id="GO:0031533">
    <property type="term" value="C:mRNA capping enzyme complex"/>
    <property type="evidence" value="ECO:0007669"/>
    <property type="project" value="InterPro"/>
</dbReference>
<accession>A0AAD1RLM5</accession>
<evidence type="ECO:0000256" key="1">
    <source>
        <dbReference type="ARBA" id="ARBA00004123"/>
    </source>
</evidence>
<keyword evidence="6" id="KW-1185">Reference proteome</keyword>
<gene>
    <name evidence="5" type="ORF">PECUL_23A044803</name>
</gene>
<evidence type="ECO:0000313" key="5">
    <source>
        <dbReference type="EMBL" id="CAH2274089.1"/>
    </source>
</evidence>
<dbReference type="PANTHER" id="PTHR48168">
    <property type="entry name" value="RNA GUANINE-7 METHYLTRANSFERASE-ACTIVATING SUBUNIT-LIKE (PSEUDOGENE)-RELATED"/>
    <property type="match status" value="1"/>
</dbReference>
<dbReference type="Proteomes" id="UP001295444">
    <property type="component" value="Chromosome 03"/>
</dbReference>
<evidence type="ECO:0000256" key="3">
    <source>
        <dbReference type="ARBA" id="ARBA00034716"/>
    </source>
</evidence>
<name>A0AAD1RLM5_PELCU</name>
<feature type="region of interest" description="Disordered" evidence="4">
    <location>
        <begin position="90"/>
        <end position="109"/>
    </location>
</feature>
<dbReference type="InterPro" id="IPR028271">
    <property type="entry name" value="RAMAC"/>
</dbReference>
<reference evidence="5" key="1">
    <citation type="submission" date="2022-03" db="EMBL/GenBank/DDBJ databases">
        <authorList>
            <person name="Alioto T."/>
            <person name="Alioto T."/>
            <person name="Gomez Garrido J."/>
        </authorList>
    </citation>
    <scope>NUCLEOTIDE SEQUENCE</scope>
</reference>
<evidence type="ECO:0000256" key="4">
    <source>
        <dbReference type="SAM" id="MobiDB-lite"/>
    </source>
</evidence>
<feature type="compositionally biased region" description="Basic and acidic residues" evidence="4">
    <location>
        <begin position="48"/>
        <end position="69"/>
    </location>
</feature>
<dbReference type="PANTHER" id="PTHR48168:SF1">
    <property type="entry name" value="RNA GUANINE-N7 METHYLTRANSFERASE ACTIVATING SUBUNIT-RELATED"/>
    <property type="match status" value="1"/>
</dbReference>
<organism evidence="5 6">
    <name type="scientific">Pelobates cultripes</name>
    <name type="common">Western spadefoot toad</name>
    <dbReference type="NCBI Taxonomy" id="61616"/>
    <lineage>
        <taxon>Eukaryota</taxon>
        <taxon>Metazoa</taxon>
        <taxon>Chordata</taxon>
        <taxon>Craniata</taxon>
        <taxon>Vertebrata</taxon>
        <taxon>Euteleostomi</taxon>
        <taxon>Amphibia</taxon>
        <taxon>Batrachia</taxon>
        <taxon>Anura</taxon>
        <taxon>Pelobatoidea</taxon>
        <taxon>Pelobatidae</taxon>
        <taxon>Pelobates</taxon>
    </lineage>
</organism>
<dbReference type="GO" id="GO:0003723">
    <property type="term" value="F:RNA binding"/>
    <property type="evidence" value="ECO:0007669"/>
    <property type="project" value="InterPro"/>
</dbReference>
<comment type="similarity">
    <text evidence="3">Belongs to the RAM family.</text>
</comment>
<comment type="subcellular location">
    <subcellularLocation>
        <location evidence="1">Nucleus</location>
    </subcellularLocation>
</comment>
<evidence type="ECO:0000256" key="2">
    <source>
        <dbReference type="ARBA" id="ARBA00023242"/>
    </source>
</evidence>
<dbReference type="GO" id="GO:0106005">
    <property type="term" value="P:RNA 5'-cap (guanine-N7)-methylation"/>
    <property type="evidence" value="ECO:0007669"/>
    <property type="project" value="InterPro"/>
</dbReference>
<dbReference type="Pfam" id="PF15320">
    <property type="entry name" value="RAM"/>
    <property type="match status" value="1"/>
</dbReference>
<proteinExistence type="inferred from homology"/>